<dbReference type="EMBL" id="CAJVPV010045208">
    <property type="protein sequence ID" value="CAG8768790.1"/>
    <property type="molecule type" value="Genomic_DNA"/>
</dbReference>
<comment type="caution">
    <text evidence="1">The sequence shown here is derived from an EMBL/GenBank/DDBJ whole genome shotgun (WGS) entry which is preliminary data.</text>
</comment>
<dbReference type="OrthoDB" id="1748060at2759"/>
<accession>A0A9N9NX71</accession>
<protein>
    <submittedName>
        <fullName evidence="1">17769_t:CDS:1</fullName>
    </submittedName>
</protein>
<evidence type="ECO:0000313" key="2">
    <source>
        <dbReference type="Proteomes" id="UP000789342"/>
    </source>
</evidence>
<dbReference type="AlphaFoldDB" id="A0A9N9NX71"/>
<gene>
    <name evidence="1" type="ORF">AMORRO_LOCUS16455</name>
</gene>
<dbReference type="PANTHER" id="PTHR45786:SF74">
    <property type="entry name" value="ATP-DEPENDENT DNA HELICASE"/>
    <property type="match status" value="1"/>
</dbReference>
<sequence>MDQVCTHCNAKFWIGEKDHNSSRGSPTFAICCAHGKVRLQPLSKPPSYLLDLYTLTGPDADSFRKNIRGYNNILACTSFGANINEFQGRGVSNFQIHGQVYYRIRSLLPADHTPDMLDECNSYIQNFRQIRDLIQKNATTKFSMLIYSDRTRDPSRYGPLTASEVAIIMVGDGHEVEPSS</sequence>
<dbReference type="Proteomes" id="UP000789342">
    <property type="component" value="Unassembled WGS sequence"/>
</dbReference>
<organism evidence="1 2">
    <name type="scientific">Acaulospora morrowiae</name>
    <dbReference type="NCBI Taxonomy" id="94023"/>
    <lineage>
        <taxon>Eukaryota</taxon>
        <taxon>Fungi</taxon>
        <taxon>Fungi incertae sedis</taxon>
        <taxon>Mucoromycota</taxon>
        <taxon>Glomeromycotina</taxon>
        <taxon>Glomeromycetes</taxon>
        <taxon>Diversisporales</taxon>
        <taxon>Acaulosporaceae</taxon>
        <taxon>Acaulospora</taxon>
    </lineage>
</organism>
<name>A0A9N9NX71_9GLOM</name>
<reference evidence="1" key="1">
    <citation type="submission" date="2021-06" db="EMBL/GenBank/DDBJ databases">
        <authorList>
            <person name="Kallberg Y."/>
            <person name="Tangrot J."/>
            <person name="Rosling A."/>
        </authorList>
    </citation>
    <scope>NUCLEOTIDE SEQUENCE</scope>
    <source>
        <strain evidence="1">CL551</strain>
    </source>
</reference>
<dbReference type="PANTHER" id="PTHR45786">
    <property type="entry name" value="DNA BINDING PROTEIN-LIKE"/>
    <property type="match status" value="1"/>
</dbReference>
<evidence type="ECO:0000313" key="1">
    <source>
        <dbReference type="EMBL" id="CAG8768790.1"/>
    </source>
</evidence>
<proteinExistence type="predicted"/>
<keyword evidence="2" id="KW-1185">Reference proteome</keyword>